<dbReference type="PRINTS" id="PR00288">
    <property type="entry name" value="PUROTHIONIN"/>
</dbReference>
<dbReference type="AlphaFoldDB" id="A0ABC8U3X3"/>
<dbReference type="GO" id="GO:0005576">
    <property type="term" value="C:extracellular region"/>
    <property type="evidence" value="ECO:0007669"/>
    <property type="project" value="UniProtKB-SubCell"/>
</dbReference>
<evidence type="ECO:0000256" key="2">
    <source>
        <dbReference type="ARBA" id="ARBA00022525"/>
    </source>
</evidence>
<dbReference type="SUPFAM" id="SSF57095">
    <property type="entry name" value="Scorpion toxin-like"/>
    <property type="match status" value="1"/>
</dbReference>
<dbReference type="Pfam" id="PF00304">
    <property type="entry name" value="Gamma-thionin"/>
    <property type="match status" value="1"/>
</dbReference>
<accession>A0ABC8U3X3</accession>
<dbReference type="Gene3D" id="3.30.30.10">
    <property type="entry name" value="Knottin, scorpion toxin-like"/>
    <property type="match status" value="1"/>
</dbReference>
<dbReference type="Proteomes" id="UP001642360">
    <property type="component" value="Unassembled WGS sequence"/>
</dbReference>
<dbReference type="PANTHER" id="PTHR33147:SF133">
    <property type="entry name" value="DEFENSIN-LIKE PROTEIN 6-RELATED"/>
    <property type="match status" value="1"/>
</dbReference>
<name>A0ABC8U3X3_9AQUA</name>
<keyword evidence="2" id="KW-0964">Secreted</keyword>
<organism evidence="6 7">
    <name type="scientific">Ilex paraguariensis</name>
    <name type="common">yerba mate</name>
    <dbReference type="NCBI Taxonomy" id="185542"/>
    <lineage>
        <taxon>Eukaryota</taxon>
        <taxon>Viridiplantae</taxon>
        <taxon>Streptophyta</taxon>
        <taxon>Embryophyta</taxon>
        <taxon>Tracheophyta</taxon>
        <taxon>Spermatophyta</taxon>
        <taxon>Magnoliopsida</taxon>
        <taxon>eudicotyledons</taxon>
        <taxon>Gunneridae</taxon>
        <taxon>Pentapetalae</taxon>
        <taxon>asterids</taxon>
        <taxon>campanulids</taxon>
        <taxon>Aquifoliales</taxon>
        <taxon>Aquifoliaceae</taxon>
        <taxon>Ilex</taxon>
    </lineage>
</organism>
<comment type="subcellular location">
    <subcellularLocation>
        <location evidence="1">Secreted</location>
    </subcellularLocation>
</comment>
<evidence type="ECO:0000313" key="7">
    <source>
        <dbReference type="Proteomes" id="UP001642360"/>
    </source>
</evidence>
<dbReference type="CDD" id="cd00107">
    <property type="entry name" value="Knot1"/>
    <property type="match status" value="1"/>
</dbReference>
<comment type="caution">
    <text evidence="6">The sequence shown here is derived from an EMBL/GenBank/DDBJ whole genome shotgun (WGS) entry which is preliminary data.</text>
</comment>
<evidence type="ECO:0000259" key="5">
    <source>
        <dbReference type="SMART" id="SM00505"/>
    </source>
</evidence>
<dbReference type="SMART" id="SM00505">
    <property type="entry name" value="Knot1"/>
    <property type="match status" value="1"/>
</dbReference>
<evidence type="ECO:0000313" key="6">
    <source>
        <dbReference type="EMBL" id="CAK9175004.1"/>
    </source>
</evidence>
<keyword evidence="7" id="KW-1185">Reference proteome</keyword>
<evidence type="ECO:0000256" key="3">
    <source>
        <dbReference type="ARBA" id="ARBA00022729"/>
    </source>
</evidence>
<dbReference type="PROSITE" id="PS00940">
    <property type="entry name" value="GAMMA_THIONIN"/>
    <property type="match status" value="1"/>
</dbReference>
<gene>
    <name evidence="6" type="ORF">ILEXP_LOCUS44793</name>
</gene>
<proteinExistence type="predicted"/>
<feature type="domain" description="Knottins-like" evidence="5">
    <location>
        <begin position="71"/>
        <end position="116"/>
    </location>
</feature>
<reference evidence="6 7" key="1">
    <citation type="submission" date="2024-02" db="EMBL/GenBank/DDBJ databases">
        <authorList>
            <person name="Vignale AGUSTIN F."/>
            <person name="Sosa J E."/>
            <person name="Modenutti C."/>
        </authorList>
    </citation>
    <scope>NUCLEOTIDE SEQUENCE [LARGE SCALE GENOMIC DNA]</scope>
</reference>
<keyword evidence="3" id="KW-0732">Signal</keyword>
<dbReference type="InterPro" id="IPR003614">
    <property type="entry name" value="Knottins"/>
</dbReference>
<keyword evidence="4" id="KW-1015">Disulfide bond</keyword>
<dbReference type="PANTHER" id="PTHR33147">
    <property type="entry name" value="DEFENSIN-LIKE PROTEIN 1"/>
    <property type="match status" value="1"/>
</dbReference>
<protein>
    <recommendedName>
        <fullName evidence="5">Knottins-like domain-containing protein</fullName>
    </recommendedName>
</protein>
<sequence>MIASDSGLPTGMVLPRWVPIGDARIRARLVNNCKAEKAYMANWKYYSGFIVLLLLLLATQEKVVVRVEARLCESQSHGFKGQCWSDHNCGIVCRNEGFAGGHCRGFRRRCFCTRNC</sequence>
<evidence type="ECO:0000256" key="4">
    <source>
        <dbReference type="ARBA" id="ARBA00023157"/>
    </source>
</evidence>
<dbReference type="InterPro" id="IPR008176">
    <property type="entry name" value="Defensin_plant"/>
</dbReference>
<dbReference type="EMBL" id="CAUOFW020006503">
    <property type="protein sequence ID" value="CAK9175004.1"/>
    <property type="molecule type" value="Genomic_DNA"/>
</dbReference>
<evidence type="ECO:0000256" key="1">
    <source>
        <dbReference type="ARBA" id="ARBA00004613"/>
    </source>
</evidence>
<dbReference type="InterPro" id="IPR036574">
    <property type="entry name" value="Scorpion_toxin-like_sf"/>
</dbReference>